<dbReference type="InterPro" id="IPR014061">
    <property type="entry name" value="BrxL-like"/>
</dbReference>
<dbReference type="Pfam" id="PF13337">
    <property type="entry name" value="BrxL_ATPase"/>
    <property type="match status" value="1"/>
</dbReference>
<dbReference type="RefSeq" id="WP_062419200.1">
    <property type="nucleotide sequence ID" value="NZ_DF967974.1"/>
</dbReference>
<evidence type="ECO:0000259" key="1">
    <source>
        <dbReference type="Pfam" id="PF16565"/>
    </source>
</evidence>
<evidence type="ECO:0000313" key="3">
    <source>
        <dbReference type="EMBL" id="KPL79362.1"/>
    </source>
</evidence>
<evidence type="ECO:0000259" key="2">
    <source>
        <dbReference type="Pfam" id="PF20442"/>
    </source>
</evidence>
<dbReference type="InterPro" id="IPR046838">
    <property type="entry name" value="BrxL_N"/>
</dbReference>
<dbReference type="Pfam" id="PF20442">
    <property type="entry name" value="BrxL_N"/>
    <property type="match status" value="1"/>
</dbReference>
<protein>
    <submittedName>
        <fullName evidence="3">Uncharacterized protein</fullName>
    </submittedName>
</protein>
<dbReference type="OrthoDB" id="5297084at2"/>
<dbReference type="Gene3D" id="3.30.870.30">
    <property type="entry name" value="MITD, C-terminal phospholipase D-like domain"/>
    <property type="match status" value="1"/>
</dbReference>
<dbReference type="EMBL" id="LGCM01000051">
    <property type="protein sequence ID" value="KPL79362.1"/>
    <property type="molecule type" value="Genomic_DNA"/>
</dbReference>
<dbReference type="NCBIfam" id="TIGR02688">
    <property type="entry name" value="BREX system Lon protease-like protein BrxL"/>
    <property type="match status" value="1"/>
</dbReference>
<dbReference type="PATRIC" id="fig|229921.5.peg.3115"/>
<reference evidence="3 4" key="1">
    <citation type="submission" date="2015-07" db="EMBL/GenBank/DDBJ databases">
        <title>Genome sequence of Levilinea saccharolytica DSM 16555.</title>
        <authorList>
            <person name="Hemp J."/>
            <person name="Ward L.M."/>
            <person name="Pace L.A."/>
            <person name="Fischer W.W."/>
        </authorList>
    </citation>
    <scope>NUCLEOTIDE SEQUENCE [LARGE SCALE GENOMIC DNA]</scope>
    <source>
        <strain evidence="3 4">KIBI-1</strain>
    </source>
</reference>
<dbReference type="STRING" id="229921.ADN01_14450"/>
<keyword evidence="4" id="KW-1185">Reference proteome</keyword>
<dbReference type="Proteomes" id="UP000050501">
    <property type="component" value="Unassembled WGS sequence"/>
</dbReference>
<accession>A0A0N8GNY1</accession>
<dbReference type="AlphaFoldDB" id="A0A0N8GNY1"/>
<dbReference type="Pfam" id="PF16565">
    <property type="entry name" value="MIT_C"/>
    <property type="match status" value="1"/>
</dbReference>
<proteinExistence type="predicted"/>
<organism evidence="3 4">
    <name type="scientific">Levilinea saccharolytica</name>
    <dbReference type="NCBI Taxonomy" id="229921"/>
    <lineage>
        <taxon>Bacteria</taxon>
        <taxon>Bacillati</taxon>
        <taxon>Chloroflexota</taxon>
        <taxon>Anaerolineae</taxon>
        <taxon>Anaerolineales</taxon>
        <taxon>Anaerolineaceae</taxon>
        <taxon>Levilinea</taxon>
    </lineage>
</organism>
<feature type="domain" description="MITD1 C-terminal phospholipase D-like" evidence="1">
    <location>
        <begin position="549"/>
        <end position="685"/>
    </location>
</feature>
<gene>
    <name evidence="3" type="ORF">ADN01_14450</name>
</gene>
<dbReference type="InterPro" id="IPR038113">
    <property type="entry name" value="MITD1_C_sf"/>
</dbReference>
<dbReference type="InterPro" id="IPR032341">
    <property type="entry name" value="MITD1_C"/>
</dbReference>
<sequence length="692" mass="79236">METFEQKAVDVFSEIVINKSFVHKAGFGSRAIPTYVREWIISHYLDDNTELTETARQKIAGFVQKYVPDKSQKETIKNQLFEQMEVQFLDNYSVYVNLEKGDRYLNIPFLDESAAFAIPQIIQDNEMLLSSGLWGVGKLYYVPKNDDNPRGQIWMREFRPFQLANMDLEYFRECRKSFTTQEWIDFLISSMGFNYELYTQRQKILLICRLIPMVEPRYNLVELAPKGTGKSFVFENMSRYVAVRSGAISPAVLFFNDSRKTPGLITRYDSVVIDEAQKVKADTSGELTALLKSYLEAGRFARGSASSINAEAGLVMLANIDLDQNKRPLNEQVGLFRVFPNFLRETAFIDRFSGLLPGWDLPRISKDTPSRTIGLKGDIFGEILHSLRSDISYRDYVKTNMELQNCGDMRDSKAVEAGATGLLKILFPDQDPTEEEFYIYCVNPALELRQRVRDELCKLDREYVPVTFTSKIPDDFQRGHRLVNYSDPSTIPVPTISQPVPEPPPVAADKEEAEILRYFGATAELAPKPENRSELTAKTIHIREGETSYSYQNLFGPYLKGAKKIYVTDPYVRLEYQIRNFIAFAGIIDTIDGQVELNLTTSAEDAYQEKIQEQKFKEISTSLAQHGILFTFVFDPVIHDRSIRADNGWCIYPGRGLDIFQKPESKYELSEIDQTKRKCRETDIIFQKALGG</sequence>
<evidence type="ECO:0000313" key="4">
    <source>
        <dbReference type="Proteomes" id="UP000050501"/>
    </source>
</evidence>
<feature type="domain" description="BREX system Lon protease-like BrxL N-terminal" evidence="2">
    <location>
        <begin position="11"/>
        <end position="141"/>
    </location>
</feature>
<comment type="caution">
    <text evidence="3">The sequence shown here is derived from an EMBL/GenBank/DDBJ whole genome shotgun (WGS) entry which is preliminary data.</text>
</comment>
<name>A0A0N8GNY1_9CHLR</name>